<accession>A0A518CXS1</accession>
<gene>
    <name evidence="1" type="ORF">Pla163_11250</name>
</gene>
<name>A0A518CXS1_9BACT</name>
<evidence type="ECO:0000313" key="2">
    <source>
        <dbReference type="Proteomes" id="UP000319342"/>
    </source>
</evidence>
<evidence type="ECO:0000313" key="1">
    <source>
        <dbReference type="EMBL" id="QDU84024.1"/>
    </source>
</evidence>
<reference evidence="1 2" key="1">
    <citation type="submission" date="2019-02" db="EMBL/GenBank/DDBJ databases">
        <title>Deep-cultivation of Planctomycetes and their phenomic and genomic characterization uncovers novel biology.</title>
        <authorList>
            <person name="Wiegand S."/>
            <person name="Jogler M."/>
            <person name="Boedeker C."/>
            <person name="Pinto D."/>
            <person name="Vollmers J."/>
            <person name="Rivas-Marin E."/>
            <person name="Kohn T."/>
            <person name="Peeters S.H."/>
            <person name="Heuer A."/>
            <person name="Rast P."/>
            <person name="Oberbeckmann S."/>
            <person name="Bunk B."/>
            <person name="Jeske O."/>
            <person name="Meyerdierks A."/>
            <person name="Storesund J.E."/>
            <person name="Kallscheuer N."/>
            <person name="Luecker S."/>
            <person name="Lage O.M."/>
            <person name="Pohl T."/>
            <person name="Merkel B.J."/>
            <person name="Hornburger P."/>
            <person name="Mueller R.-W."/>
            <person name="Bruemmer F."/>
            <person name="Labrenz M."/>
            <person name="Spormann A.M."/>
            <person name="Op den Camp H."/>
            <person name="Overmann J."/>
            <person name="Amann R."/>
            <person name="Jetten M.S.M."/>
            <person name="Mascher T."/>
            <person name="Medema M.H."/>
            <person name="Devos D.P."/>
            <person name="Kaster A.-K."/>
            <person name="Ovreas L."/>
            <person name="Rohde M."/>
            <person name="Galperin M.Y."/>
            <person name="Jogler C."/>
        </authorList>
    </citation>
    <scope>NUCLEOTIDE SEQUENCE [LARGE SCALE GENOMIC DNA]</scope>
    <source>
        <strain evidence="1 2">Pla163</strain>
    </source>
</reference>
<sequence length="38" mass="4138">MLVHGIETTTQWFDLEDLAQHAQGAIEKVVAVASLEEG</sequence>
<dbReference type="EMBL" id="CP036290">
    <property type="protein sequence ID" value="QDU84024.1"/>
    <property type="molecule type" value="Genomic_DNA"/>
</dbReference>
<organism evidence="1 2">
    <name type="scientific">Rohdeia mirabilis</name>
    <dbReference type="NCBI Taxonomy" id="2528008"/>
    <lineage>
        <taxon>Bacteria</taxon>
        <taxon>Pseudomonadati</taxon>
        <taxon>Planctomycetota</taxon>
        <taxon>Planctomycetia</taxon>
        <taxon>Planctomycetia incertae sedis</taxon>
        <taxon>Rohdeia</taxon>
    </lineage>
</organism>
<proteinExistence type="predicted"/>
<protein>
    <submittedName>
        <fullName evidence="1">Uncharacterized protein</fullName>
    </submittedName>
</protein>
<keyword evidence="2" id="KW-1185">Reference proteome</keyword>
<dbReference type="AlphaFoldDB" id="A0A518CXS1"/>
<dbReference type="Proteomes" id="UP000319342">
    <property type="component" value="Chromosome"/>
</dbReference>